<accession>A0A386PU19</accession>
<dbReference type="Gene3D" id="1.10.10.10">
    <property type="entry name" value="Winged helix-like DNA-binding domain superfamily/Winged helix DNA-binding domain"/>
    <property type="match status" value="1"/>
</dbReference>
<dbReference type="KEGG" id="lzh:D1B17_10215"/>
<evidence type="ECO:0000259" key="2">
    <source>
        <dbReference type="Pfam" id="PF10400"/>
    </source>
</evidence>
<evidence type="ECO:0000259" key="1">
    <source>
        <dbReference type="Pfam" id="PF03551"/>
    </source>
</evidence>
<dbReference type="OrthoDB" id="9783723at2"/>
<dbReference type="EMBL" id="CP031933">
    <property type="protein sequence ID" value="AYE38982.1"/>
    <property type="molecule type" value="Genomic_DNA"/>
</dbReference>
<dbReference type="PANTHER" id="PTHR43252:SF6">
    <property type="entry name" value="NEGATIVE TRANSCRIPTION REGULATOR PADR"/>
    <property type="match status" value="1"/>
</dbReference>
<dbReference type="InterPro" id="IPR036390">
    <property type="entry name" value="WH_DNA-bd_sf"/>
</dbReference>
<organism evidence="3 4">
    <name type="scientific">Companilactobacillus zhachilii</name>
    <dbReference type="NCBI Taxonomy" id="2304606"/>
    <lineage>
        <taxon>Bacteria</taxon>
        <taxon>Bacillati</taxon>
        <taxon>Bacillota</taxon>
        <taxon>Bacilli</taxon>
        <taxon>Lactobacillales</taxon>
        <taxon>Lactobacillaceae</taxon>
        <taxon>Companilactobacillus</taxon>
    </lineage>
</organism>
<dbReference type="PANTHER" id="PTHR43252">
    <property type="entry name" value="TRANSCRIPTIONAL REGULATOR YQJI"/>
    <property type="match status" value="1"/>
</dbReference>
<reference evidence="4" key="1">
    <citation type="submission" date="2018-08" db="EMBL/GenBank/DDBJ databases">
        <title>Genome of Lactobacillus sp. HBUAS52074.</title>
        <authorList>
            <person name="Guo Z."/>
            <person name="Zhang Z.D."/>
        </authorList>
    </citation>
    <scope>NUCLEOTIDE SEQUENCE [LARGE SCALE GENOMIC DNA]</scope>
    <source>
        <strain evidence="4">HBUAS52074</strain>
    </source>
</reference>
<feature type="domain" description="Transcription regulator PadR N-terminal" evidence="1">
    <location>
        <begin position="15"/>
        <end position="84"/>
    </location>
</feature>
<dbReference type="InterPro" id="IPR018309">
    <property type="entry name" value="Tscrpt_reg_PadR_C"/>
</dbReference>
<gene>
    <name evidence="3" type="ORF">D1B17_10215</name>
</gene>
<dbReference type="Gene3D" id="6.10.140.190">
    <property type="match status" value="1"/>
</dbReference>
<evidence type="ECO:0000313" key="4">
    <source>
        <dbReference type="Proteomes" id="UP000267208"/>
    </source>
</evidence>
<dbReference type="InterPro" id="IPR036388">
    <property type="entry name" value="WH-like_DNA-bd_sf"/>
</dbReference>
<dbReference type="Proteomes" id="UP000267208">
    <property type="component" value="Chromosome"/>
</dbReference>
<keyword evidence="4" id="KW-1185">Reference proteome</keyword>
<dbReference type="Pfam" id="PF10400">
    <property type="entry name" value="Vir_act_alpha_C"/>
    <property type="match status" value="1"/>
</dbReference>
<dbReference type="InterPro" id="IPR005149">
    <property type="entry name" value="Tscrpt_reg_PadR_N"/>
</dbReference>
<proteinExistence type="predicted"/>
<feature type="domain" description="Transcription regulator PadR C-terminal" evidence="2">
    <location>
        <begin position="98"/>
        <end position="175"/>
    </location>
</feature>
<dbReference type="Pfam" id="PF03551">
    <property type="entry name" value="PadR"/>
    <property type="match status" value="1"/>
</dbReference>
<dbReference type="AlphaFoldDB" id="A0A386PU19"/>
<name>A0A386PU19_9LACO</name>
<sequence length="179" mass="21214">MERIMPKKRILPYVLLGLINNKGSLSGYQISQEFKHEVGDFWHASHSQIYPELARMKDDGWLIDHDEDKSTFYSVTETGYRVLRDWMKEPLTDNEEIFSLKLYFINEKSDPLLQHLLKQELKIKQSKLSYLQGRLKEVFIDQKIIQKSFGHYLILTRAIEREENHIQWLESKIAACDAN</sequence>
<evidence type="ECO:0000313" key="3">
    <source>
        <dbReference type="EMBL" id="AYE38982.1"/>
    </source>
</evidence>
<dbReference type="SUPFAM" id="SSF46785">
    <property type="entry name" value="Winged helix' DNA-binding domain"/>
    <property type="match status" value="1"/>
</dbReference>
<protein>
    <submittedName>
        <fullName evidence="3">PadR family transcriptional regulator</fullName>
    </submittedName>
</protein>